<accession>A0A8R1Z4S1</accession>
<evidence type="ECO:0000313" key="1">
    <source>
        <dbReference type="EnsemblMetazoa" id="PPA44114.1"/>
    </source>
</evidence>
<dbReference type="Proteomes" id="UP000005239">
    <property type="component" value="Unassembled WGS sequence"/>
</dbReference>
<reference evidence="2" key="1">
    <citation type="journal article" date="2008" name="Nat. Genet.">
        <title>The Pristionchus pacificus genome provides a unique perspective on nematode lifestyle and parasitism.</title>
        <authorList>
            <person name="Dieterich C."/>
            <person name="Clifton S.W."/>
            <person name="Schuster L.N."/>
            <person name="Chinwalla A."/>
            <person name="Delehaunty K."/>
            <person name="Dinkelacker I."/>
            <person name="Fulton L."/>
            <person name="Fulton R."/>
            <person name="Godfrey J."/>
            <person name="Minx P."/>
            <person name="Mitreva M."/>
            <person name="Roeseler W."/>
            <person name="Tian H."/>
            <person name="Witte H."/>
            <person name="Yang S.P."/>
            <person name="Wilson R.K."/>
            <person name="Sommer R.J."/>
        </authorList>
    </citation>
    <scope>NUCLEOTIDE SEQUENCE [LARGE SCALE GENOMIC DNA]</scope>
    <source>
        <strain evidence="2">PS312</strain>
    </source>
</reference>
<organism evidence="1 2">
    <name type="scientific">Pristionchus pacificus</name>
    <name type="common">Parasitic nematode worm</name>
    <dbReference type="NCBI Taxonomy" id="54126"/>
    <lineage>
        <taxon>Eukaryota</taxon>
        <taxon>Metazoa</taxon>
        <taxon>Ecdysozoa</taxon>
        <taxon>Nematoda</taxon>
        <taxon>Chromadorea</taxon>
        <taxon>Rhabditida</taxon>
        <taxon>Rhabditina</taxon>
        <taxon>Diplogasteromorpha</taxon>
        <taxon>Diplogasteroidea</taxon>
        <taxon>Neodiplogasteridae</taxon>
        <taxon>Pristionchus</taxon>
    </lineage>
</organism>
<proteinExistence type="predicted"/>
<dbReference type="AlphaFoldDB" id="A0A2A6CWC4"/>
<accession>A0A2A6CWC4</accession>
<sequence>MRSSRLSVLLLLLLVYDSAGFIDPLMSRGCRSLIAHYCKGEHCAEVTFKEQANTKEEMKALNVSHLLNITCADGFQLLLTEDNNEHPNITYEQDKLLCKNVGPDDCGDYCQFELINEQRGVTFVRDQSKLECLNRQWRTKDTIIASTVGGTFLVIIIASCVSYFYLRSRANRPPPIATTPPVQQPPLSSK</sequence>
<dbReference type="EnsemblMetazoa" id="PPA44114.1">
    <property type="protein sequence ID" value="PPA44114.1"/>
    <property type="gene ID" value="WBGene00282483"/>
</dbReference>
<gene>
    <name evidence="1" type="primary">WBGene00282483</name>
</gene>
<protein>
    <submittedName>
        <fullName evidence="1">Uncharacterized protein</fullName>
    </submittedName>
</protein>
<reference evidence="1" key="2">
    <citation type="submission" date="2022-06" db="UniProtKB">
        <authorList>
            <consortium name="EnsemblMetazoa"/>
        </authorList>
    </citation>
    <scope>IDENTIFICATION</scope>
    <source>
        <strain evidence="1">PS312</strain>
    </source>
</reference>
<evidence type="ECO:0000313" key="2">
    <source>
        <dbReference type="Proteomes" id="UP000005239"/>
    </source>
</evidence>
<name>A0A2A6CWC4_PRIPA</name>
<keyword evidence="2" id="KW-1185">Reference proteome</keyword>